<organism evidence="6 7">
    <name type="scientific">Dreissena polymorpha</name>
    <name type="common">Zebra mussel</name>
    <name type="synonym">Mytilus polymorpha</name>
    <dbReference type="NCBI Taxonomy" id="45954"/>
    <lineage>
        <taxon>Eukaryota</taxon>
        <taxon>Metazoa</taxon>
        <taxon>Spiralia</taxon>
        <taxon>Lophotrochozoa</taxon>
        <taxon>Mollusca</taxon>
        <taxon>Bivalvia</taxon>
        <taxon>Autobranchia</taxon>
        <taxon>Heteroconchia</taxon>
        <taxon>Euheterodonta</taxon>
        <taxon>Imparidentia</taxon>
        <taxon>Neoheterodontei</taxon>
        <taxon>Myida</taxon>
        <taxon>Dreissenoidea</taxon>
        <taxon>Dreissenidae</taxon>
        <taxon>Dreissena</taxon>
    </lineage>
</organism>
<comment type="caution">
    <text evidence="2">Lacks conserved residue(s) required for the propagation of feature annotation.</text>
</comment>
<dbReference type="Pfam" id="PF00008">
    <property type="entry name" value="EGF"/>
    <property type="match status" value="1"/>
</dbReference>
<evidence type="ECO:0000256" key="1">
    <source>
        <dbReference type="ARBA" id="ARBA00022737"/>
    </source>
</evidence>
<evidence type="ECO:0000259" key="5">
    <source>
        <dbReference type="PROSITE" id="PS51212"/>
    </source>
</evidence>
<dbReference type="SMART" id="SM00321">
    <property type="entry name" value="WSC"/>
    <property type="match status" value="1"/>
</dbReference>
<dbReference type="EMBL" id="JAIWYP010000013">
    <property type="protein sequence ID" value="KAH3719842.1"/>
    <property type="molecule type" value="Genomic_DNA"/>
</dbReference>
<keyword evidence="3" id="KW-0732">Signal</keyword>
<name>A0A9D4C9Y4_DREPO</name>
<dbReference type="InterPro" id="IPR051589">
    <property type="entry name" value="Sialate-O-sulfotransferase"/>
</dbReference>
<dbReference type="PROSITE" id="PS51212">
    <property type="entry name" value="WSC"/>
    <property type="match status" value="1"/>
</dbReference>
<evidence type="ECO:0000256" key="2">
    <source>
        <dbReference type="PROSITE-ProRule" id="PRU00076"/>
    </source>
</evidence>
<feature type="domain" description="EGF-like" evidence="4">
    <location>
        <begin position="15"/>
        <end position="56"/>
    </location>
</feature>
<comment type="caution">
    <text evidence="6">The sequence shown here is derived from an EMBL/GenBank/DDBJ whole genome shotgun (WGS) entry which is preliminary data.</text>
</comment>
<proteinExistence type="predicted"/>
<dbReference type="SMART" id="SM00181">
    <property type="entry name" value="EGF"/>
    <property type="match status" value="1"/>
</dbReference>
<dbReference type="Pfam" id="PF01822">
    <property type="entry name" value="WSC"/>
    <property type="match status" value="1"/>
</dbReference>
<keyword evidence="7" id="KW-1185">Reference proteome</keyword>
<dbReference type="Proteomes" id="UP000828390">
    <property type="component" value="Unassembled WGS sequence"/>
</dbReference>
<feature type="disulfide bond" evidence="2">
    <location>
        <begin position="46"/>
        <end position="55"/>
    </location>
</feature>
<gene>
    <name evidence="6" type="ORF">DPMN_062726</name>
</gene>
<dbReference type="InterPro" id="IPR002889">
    <property type="entry name" value="WSC_carb-bd"/>
</dbReference>
<evidence type="ECO:0000313" key="6">
    <source>
        <dbReference type="EMBL" id="KAH3719842.1"/>
    </source>
</evidence>
<feature type="domain" description="WSC" evidence="5">
    <location>
        <begin position="58"/>
        <end position="146"/>
    </location>
</feature>
<reference evidence="6" key="1">
    <citation type="journal article" date="2019" name="bioRxiv">
        <title>The Genome of the Zebra Mussel, Dreissena polymorpha: A Resource for Invasive Species Research.</title>
        <authorList>
            <person name="McCartney M.A."/>
            <person name="Auch B."/>
            <person name="Kono T."/>
            <person name="Mallez S."/>
            <person name="Zhang Y."/>
            <person name="Obille A."/>
            <person name="Becker A."/>
            <person name="Abrahante J.E."/>
            <person name="Garbe J."/>
            <person name="Badalamenti J.P."/>
            <person name="Herman A."/>
            <person name="Mangelson H."/>
            <person name="Liachko I."/>
            <person name="Sullivan S."/>
            <person name="Sone E.D."/>
            <person name="Koren S."/>
            <person name="Silverstein K.A.T."/>
            <person name="Beckman K.B."/>
            <person name="Gohl D.M."/>
        </authorList>
    </citation>
    <scope>NUCLEOTIDE SEQUENCE</scope>
    <source>
        <strain evidence="6">Duluth1</strain>
        <tissue evidence="6">Whole animal</tissue>
    </source>
</reference>
<dbReference type="PANTHER" id="PTHR45964">
    <property type="entry name" value="WSCD FAMILY MEMBER CG9164"/>
    <property type="match status" value="1"/>
</dbReference>
<dbReference type="AlphaFoldDB" id="A0A9D4C9Y4"/>
<accession>A0A9D4C9Y4</accession>
<evidence type="ECO:0000256" key="3">
    <source>
        <dbReference type="SAM" id="SignalP"/>
    </source>
</evidence>
<reference evidence="6" key="2">
    <citation type="submission" date="2020-11" db="EMBL/GenBank/DDBJ databases">
        <authorList>
            <person name="McCartney M.A."/>
            <person name="Auch B."/>
            <person name="Kono T."/>
            <person name="Mallez S."/>
            <person name="Becker A."/>
            <person name="Gohl D.M."/>
            <person name="Silverstein K.A.T."/>
            <person name="Koren S."/>
            <person name="Bechman K.B."/>
            <person name="Herman A."/>
            <person name="Abrahante J.E."/>
            <person name="Garbe J."/>
        </authorList>
    </citation>
    <scope>NUCLEOTIDE SEQUENCE</scope>
    <source>
        <strain evidence="6">Duluth1</strain>
        <tissue evidence="6">Whole animal</tissue>
    </source>
</reference>
<keyword evidence="2" id="KW-1015">Disulfide bond</keyword>
<evidence type="ECO:0000259" key="4">
    <source>
        <dbReference type="PROSITE" id="PS50026"/>
    </source>
</evidence>
<dbReference type="PANTHER" id="PTHR45964:SF5">
    <property type="entry name" value="WSCD FAMILY MEMBER CG9164"/>
    <property type="match status" value="1"/>
</dbReference>
<keyword evidence="2" id="KW-0245">EGF-like domain</keyword>
<feature type="signal peptide" evidence="3">
    <location>
        <begin position="1"/>
        <end position="17"/>
    </location>
</feature>
<dbReference type="PROSITE" id="PS50026">
    <property type="entry name" value="EGF_3"/>
    <property type="match status" value="1"/>
</dbReference>
<feature type="chain" id="PRO_5039548880" description="EGF-like domain-containing protein" evidence="3">
    <location>
        <begin position="18"/>
        <end position="147"/>
    </location>
</feature>
<dbReference type="OrthoDB" id="6160765at2759"/>
<dbReference type="InterPro" id="IPR000742">
    <property type="entry name" value="EGF"/>
</dbReference>
<evidence type="ECO:0000313" key="7">
    <source>
        <dbReference type="Proteomes" id="UP000828390"/>
    </source>
</evidence>
<keyword evidence="1" id="KW-0677">Repeat</keyword>
<dbReference type="SUPFAM" id="SSF57196">
    <property type="entry name" value="EGF/Laminin"/>
    <property type="match status" value="1"/>
</dbReference>
<protein>
    <recommendedName>
        <fullName evidence="8">EGF-like domain-containing protein</fullName>
    </recommendedName>
</protein>
<dbReference type="Gene3D" id="2.10.25.10">
    <property type="entry name" value="Laminin"/>
    <property type="match status" value="1"/>
</dbReference>
<evidence type="ECO:0008006" key="8">
    <source>
        <dbReference type="Google" id="ProtNLM"/>
    </source>
</evidence>
<dbReference type="PROSITE" id="PS00022">
    <property type="entry name" value="EGF_1"/>
    <property type="match status" value="1"/>
</dbReference>
<sequence length="147" mass="15929">MFVYVIISSCIVAIVAASCDPNPCQNGGTCNLPQFPNDSARFFCICTSGWDGRFCQTPFRYIGCFEDSPYRFMTILLPPSNSNSPLECAGRCQGYPYSGTQVGNECCCGDSLNADKKPDSECNSVCPGDLSKTCGGPFRMSVYSIIE</sequence>
<dbReference type="PROSITE" id="PS01186">
    <property type="entry name" value="EGF_2"/>
    <property type="match status" value="1"/>
</dbReference>